<dbReference type="InterPro" id="IPR029062">
    <property type="entry name" value="Class_I_gatase-like"/>
</dbReference>
<dbReference type="SUPFAM" id="SSF52317">
    <property type="entry name" value="Class I glutamine amidotransferase-like"/>
    <property type="match status" value="1"/>
</dbReference>
<evidence type="ECO:0000313" key="3">
    <source>
        <dbReference type="Proteomes" id="UP000199208"/>
    </source>
</evidence>
<dbReference type="EMBL" id="FMWL01000035">
    <property type="protein sequence ID" value="SCZ82101.1"/>
    <property type="molecule type" value="Genomic_DNA"/>
</dbReference>
<protein>
    <submittedName>
        <fullName evidence="2">4-methyl-5(B-hydroxyethyl)-thiazole monophosphate biosynthesis</fullName>
    </submittedName>
</protein>
<keyword evidence="3" id="KW-1185">Reference proteome</keyword>
<feature type="domain" description="DJ-1/PfpI" evidence="1">
    <location>
        <begin position="6"/>
        <end position="179"/>
    </location>
</feature>
<dbReference type="PANTHER" id="PTHR43130:SF3">
    <property type="entry name" value="HTH-TYPE TRANSCRIPTIONAL REGULATOR RV1931C"/>
    <property type="match status" value="1"/>
</dbReference>
<gene>
    <name evidence="2" type="ORF">SAMN03080599_03370</name>
</gene>
<dbReference type="PANTHER" id="PTHR43130">
    <property type="entry name" value="ARAC-FAMILY TRANSCRIPTIONAL REGULATOR"/>
    <property type="match status" value="1"/>
</dbReference>
<proteinExistence type="predicted"/>
<dbReference type="InterPro" id="IPR052158">
    <property type="entry name" value="INH-QAR"/>
</dbReference>
<name>A0A1G5S8R1_9FIRM</name>
<evidence type="ECO:0000259" key="1">
    <source>
        <dbReference type="Pfam" id="PF01965"/>
    </source>
</evidence>
<organism evidence="2 3">
    <name type="scientific">Acidaminobacter hydrogenoformans DSM 2784</name>
    <dbReference type="NCBI Taxonomy" id="1120920"/>
    <lineage>
        <taxon>Bacteria</taxon>
        <taxon>Bacillati</taxon>
        <taxon>Bacillota</taxon>
        <taxon>Clostridia</taxon>
        <taxon>Peptostreptococcales</taxon>
        <taxon>Acidaminobacteraceae</taxon>
        <taxon>Acidaminobacter</taxon>
    </lineage>
</organism>
<dbReference type="Pfam" id="PF01965">
    <property type="entry name" value="DJ-1_PfpI"/>
    <property type="match status" value="1"/>
</dbReference>
<dbReference type="RefSeq" id="WP_242870954.1">
    <property type="nucleotide sequence ID" value="NZ_FMWL01000035.1"/>
</dbReference>
<dbReference type="STRING" id="1120920.SAMN03080599_03370"/>
<dbReference type="CDD" id="cd03135">
    <property type="entry name" value="GATase1_DJ-1"/>
    <property type="match status" value="1"/>
</dbReference>
<reference evidence="2 3" key="1">
    <citation type="submission" date="2016-10" db="EMBL/GenBank/DDBJ databases">
        <authorList>
            <person name="de Groot N.N."/>
        </authorList>
    </citation>
    <scope>NUCLEOTIDE SEQUENCE [LARGE SCALE GENOMIC DNA]</scope>
    <source>
        <strain evidence="2 3">DSM 2784</strain>
    </source>
</reference>
<dbReference type="Proteomes" id="UP000199208">
    <property type="component" value="Unassembled WGS sequence"/>
</dbReference>
<dbReference type="InterPro" id="IPR002818">
    <property type="entry name" value="DJ-1/PfpI"/>
</dbReference>
<accession>A0A1G5S8R1</accession>
<evidence type="ECO:0000313" key="2">
    <source>
        <dbReference type="EMBL" id="SCZ82101.1"/>
    </source>
</evidence>
<dbReference type="AlphaFoldDB" id="A0A1G5S8R1"/>
<sequence length="203" mass="22554">MGDAQKVLLFLPNGFEALEASAFTDVFGWNQVVGDKRTPLVTVGIRPRLQCTWNFIVQPEAQLEALSLDEFAALAMPGGFQRAGFYEDAYDERTLEMIRNFAIQEKWIASVCVGALPIAKSGVLNGKKATTYHLEGGRWQEKLGEMGPNVERDLRIVEDGKIITSSCPSTAVEVAFMLLARLTSEENARRVRREMGYSESAVF</sequence>
<dbReference type="Gene3D" id="3.40.50.880">
    <property type="match status" value="1"/>
</dbReference>